<keyword evidence="2" id="KW-1185">Reference proteome</keyword>
<evidence type="ECO:0000313" key="2">
    <source>
        <dbReference type="Proteomes" id="UP000815325"/>
    </source>
</evidence>
<comment type="caution">
    <text evidence="1">The sequence shown here is derived from an EMBL/GenBank/DDBJ whole genome shotgun (WGS) entry which is preliminary data.</text>
</comment>
<proteinExistence type="predicted"/>
<name>A0ABQ7GLS5_DUNSA</name>
<protein>
    <submittedName>
        <fullName evidence="1">Uncharacterized protein</fullName>
    </submittedName>
</protein>
<evidence type="ECO:0000313" key="1">
    <source>
        <dbReference type="EMBL" id="KAF5835564.1"/>
    </source>
</evidence>
<organism evidence="1 2">
    <name type="scientific">Dunaliella salina</name>
    <name type="common">Green alga</name>
    <name type="synonym">Protococcus salinus</name>
    <dbReference type="NCBI Taxonomy" id="3046"/>
    <lineage>
        <taxon>Eukaryota</taxon>
        <taxon>Viridiplantae</taxon>
        <taxon>Chlorophyta</taxon>
        <taxon>core chlorophytes</taxon>
        <taxon>Chlorophyceae</taxon>
        <taxon>CS clade</taxon>
        <taxon>Chlamydomonadales</taxon>
        <taxon>Dunaliellaceae</taxon>
        <taxon>Dunaliella</taxon>
    </lineage>
</organism>
<gene>
    <name evidence="1" type="ORF">DUNSADRAFT_7217</name>
</gene>
<reference evidence="1" key="1">
    <citation type="submission" date="2017-08" db="EMBL/GenBank/DDBJ databases">
        <authorList>
            <person name="Polle J.E."/>
            <person name="Barry K."/>
            <person name="Cushman J."/>
            <person name="Schmutz J."/>
            <person name="Tran D."/>
            <person name="Hathwaick L.T."/>
            <person name="Yim W.C."/>
            <person name="Jenkins J."/>
            <person name="Mckie-Krisberg Z.M."/>
            <person name="Prochnik S."/>
            <person name="Lindquist E."/>
            <person name="Dockter R.B."/>
            <person name="Adam C."/>
            <person name="Molina H."/>
            <person name="Bunkerborg J."/>
            <person name="Jin E."/>
            <person name="Buchheim M."/>
            <person name="Magnuson J."/>
        </authorList>
    </citation>
    <scope>NUCLEOTIDE SEQUENCE</scope>
    <source>
        <strain evidence="1">CCAP 19/18</strain>
    </source>
</reference>
<accession>A0ABQ7GLS5</accession>
<dbReference type="Proteomes" id="UP000815325">
    <property type="component" value="Unassembled WGS sequence"/>
</dbReference>
<sequence>MNAMIAGKAGNECSRFRSVSEPFDEPAFLAAVAKAFCGNDGVDDYGKCVVNPAVTLQQLAFVAAKICTLLRSKSAKDQNKEGDEGCEAEFGLMLSELGAWRRNHPNKDLTGVKLVDPLSTGL</sequence>
<dbReference type="EMBL" id="MU069699">
    <property type="protein sequence ID" value="KAF5835564.1"/>
    <property type="molecule type" value="Genomic_DNA"/>
</dbReference>